<name>A0A4R8DRT4_9BACT</name>
<evidence type="ECO:0000256" key="1">
    <source>
        <dbReference type="ARBA" id="ARBA00007228"/>
    </source>
</evidence>
<comment type="similarity">
    <text evidence="1">Belongs to the class IV-like SAM-binding methyltransferase superfamily. RNA methyltransferase TrmH family.</text>
</comment>
<evidence type="ECO:0000313" key="7">
    <source>
        <dbReference type="Proteomes" id="UP000294498"/>
    </source>
</evidence>
<evidence type="ECO:0000256" key="2">
    <source>
        <dbReference type="ARBA" id="ARBA00022603"/>
    </source>
</evidence>
<dbReference type="Gene3D" id="3.30.1330.30">
    <property type="match status" value="1"/>
</dbReference>
<evidence type="ECO:0000259" key="4">
    <source>
        <dbReference type="Pfam" id="PF00588"/>
    </source>
</evidence>
<dbReference type="Pfam" id="PF22435">
    <property type="entry name" value="MRM3-like_sub_bind"/>
    <property type="match status" value="1"/>
</dbReference>
<dbReference type="Gene3D" id="3.40.1280.10">
    <property type="match status" value="1"/>
</dbReference>
<dbReference type="GO" id="GO:0008173">
    <property type="term" value="F:RNA methyltransferase activity"/>
    <property type="evidence" value="ECO:0007669"/>
    <property type="project" value="InterPro"/>
</dbReference>
<evidence type="ECO:0000259" key="5">
    <source>
        <dbReference type="Pfam" id="PF22435"/>
    </source>
</evidence>
<dbReference type="EMBL" id="SODV01000001">
    <property type="protein sequence ID" value="TDX00934.1"/>
    <property type="molecule type" value="Genomic_DNA"/>
</dbReference>
<dbReference type="InterPro" id="IPR001537">
    <property type="entry name" value="SpoU_MeTrfase"/>
</dbReference>
<evidence type="ECO:0000256" key="3">
    <source>
        <dbReference type="ARBA" id="ARBA00022679"/>
    </source>
</evidence>
<dbReference type="InterPro" id="IPR029064">
    <property type="entry name" value="Ribosomal_eL30-like_sf"/>
</dbReference>
<keyword evidence="7" id="KW-1185">Reference proteome</keyword>
<dbReference type="RefSeq" id="WP_133993054.1">
    <property type="nucleotide sequence ID" value="NZ_SODV01000001.1"/>
</dbReference>
<dbReference type="GO" id="GO:0006396">
    <property type="term" value="P:RNA processing"/>
    <property type="evidence" value="ECO:0007669"/>
    <property type="project" value="InterPro"/>
</dbReference>
<dbReference type="PANTHER" id="PTHR43191">
    <property type="entry name" value="RRNA METHYLTRANSFERASE 3"/>
    <property type="match status" value="1"/>
</dbReference>
<protein>
    <submittedName>
        <fullName evidence="6">TrmH family RNA methyltransferase</fullName>
    </submittedName>
</protein>
<dbReference type="SUPFAM" id="SSF75217">
    <property type="entry name" value="alpha/beta knot"/>
    <property type="match status" value="1"/>
</dbReference>
<dbReference type="AlphaFoldDB" id="A0A4R8DRT4"/>
<dbReference type="PANTHER" id="PTHR43191:SF2">
    <property type="entry name" value="RRNA METHYLTRANSFERASE 3, MITOCHONDRIAL"/>
    <property type="match status" value="1"/>
</dbReference>
<dbReference type="InterPro" id="IPR029028">
    <property type="entry name" value="Alpha/beta_knot_MTases"/>
</dbReference>
<accession>A0A4R8DRT4</accession>
<dbReference type="Pfam" id="PF00588">
    <property type="entry name" value="SpoU_methylase"/>
    <property type="match status" value="1"/>
</dbReference>
<keyword evidence="2 6" id="KW-0489">Methyltransferase</keyword>
<sequence length="248" mass="26858">MLTKAQIKYIQSLHQKKFRAETGAYIAEGPKIATEVLTEIPRQVQYVAASPAWLTAHACLLKDIPGERVAEVSPPELERLSALVTPNEVLVVLSRQDTAPWVLPEGAWCLALDDVRDPGNLGTIIRIADWFGVGFVVCSEACAEWYNPKVIQATMGSFLRVRALYTDLTAWLKKAARPVYAATLEGEPVTRLGELPPGVVLVGNESRGIDPGLRALATREVTIPRAGSAESLNAAIATGIILSHLVQD</sequence>
<reference evidence="6 7" key="1">
    <citation type="submission" date="2019-03" db="EMBL/GenBank/DDBJ databases">
        <title>Genomic Encyclopedia of Type Strains, Phase IV (KMG-IV): sequencing the most valuable type-strain genomes for metagenomic binning, comparative biology and taxonomic classification.</title>
        <authorList>
            <person name="Goeker M."/>
        </authorList>
    </citation>
    <scope>NUCLEOTIDE SEQUENCE [LARGE SCALE GENOMIC DNA]</scope>
    <source>
        <strain evidence="6 7">DSM 100059</strain>
    </source>
</reference>
<comment type="caution">
    <text evidence="6">The sequence shown here is derived from an EMBL/GenBank/DDBJ whole genome shotgun (WGS) entry which is preliminary data.</text>
</comment>
<gene>
    <name evidence="6" type="ORF">EDB95_1964</name>
</gene>
<dbReference type="CDD" id="cd18109">
    <property type="entry name" value="SpoU-like_RNA-MTase"/>
    <property type="match status" value="1"/>
</dbReference>
<dbReference type="InterPro" id="IPR051259">
    <property type="entry name" value="rRNA_Methyltransferase"/>
</dbReference>
<dbReference type="InterPro" id="IPR029026">
    <property type="entry name" value="tRNA_m1G_MTases_N"/>
</dbReference>
<dbReference type="Proteomes" id="UP000294498">
    <property type="component" value="Unassembled WGS sequence"/>
</dbReference>
<dbReference type="GO" id="GO:0032259">
    <property type="term" value="P:methylation"/>
    <property type="evidence" value="ECO:0007669"/>
    <property type="project" value="UniProtKB-KW"/>
</dbReference>
<evidence type="ECO:0000313" key="6">
    <source>
        <dbReference type="EMBL" id="TDX00934.1"/>
    </source>
</evidence>
<organism evidence="6 7">
    <name type="scientific">Dinghuibacter silviterrae</name>
    <dbReference type="NCBI Taxonomy" id="1539049"/>
    <lineage>
        <taxon>Bacteria</taxon>
        <taxon>Pseudomonadati</taxon>
        <taxon>Bacteroidota</taxon>
        <taxon>Chitinophagia</taxon>
        <taxon>Chitinophagales</taxon>
        <taxon>Chitinophagaceae</taxon>
        <taxon>Dinghuibacter</taxon>
    </lineage>
</organism>
<dbReference type="SUPFAM" id="SSF55315">
    <property type="entry name" value="L30e-like"/>
    <property type="match status" value="1"/>
</dbReference>
<dbReference type="InterPro" id="IPR053888">
    <property type="entry name" value="MRM3-like_sub_bind"/>
</dbReference>
<feature type="domain" description="MRM3-like substrate binding" evidence="5">
    <location>
        <begin position="5"/>
        <end position="90"/>
    </location>
</feature>
<feature type="domain" description="tRNA/rRNA methyltransferase SpoU type" evidence="4">
    <location>
        <begin position="109"/>
        <end position="242"/>
    </location>
</feature>
<proteinExistence type="inferred from homology"/>
<keyword evidence="3 6" id="KW-0808">Transferase</keyword>
<dbReference type="OrthoDB" id="9785673at2"/>
<dbReference type="GO" id="GO:0003723">
    <property type="term" value="F:RNA binding"/>
    <property type="evidence" value="ECO:0007669"/>
    <property type="project" value="InterPro"/>
</dbReference>